<dbReference type="OrthoDB" id="9803101at2"/>
<dbReference type="InterPro" id="IPR006175">
    <property type="entry name" value="YjgF/YER057c/UK114"/>
</dbReference>
<accession>A0A3E1NKC9</accession>
<dbReference type="EMBL" id="QTJU01000003">
    <property type="protein sequence ID" value="RFM28331.1"/>
    <property type="molecule type" value="Genomic_DNA"/>
</dbReference>
<evidence type="ECO:0000313" key="2">
    <source>
        <dbReference type="EMBL" id="RFM28331.1"/>
    </source>
</evidence>
<dbReference type="AlphaFoldDB" id="A0A3E1NKC9"/>
<dbReference type="GO" id="GO:0019239">
    <property type="term" value="F:deaminase activity"/>
    <property type="evidence" value="ECO:0007669"/>
    <property type="project" value="TreeGrafter"/>
</dbReference>
<comment type="caution">
    <text evidence="2">The sequence shown here is derived from an EMBL/GenBank/DDBJ whole genome shotgun (WGS) entry which is preliminary data.</text>
</comment>
<comment type="similarity">
    <text evidence="1">Belongs to the RutC family.</text>
</comment>
<dbReference type="Pfam" id="PF01042">
    <property type="entry name" value="Ribonuc_L-PSP"/>
    <property type="match status" value="1"/>
</dbReference>
<evidence type="ECO:0000313" key="3">
    <source>
        <dbReference type="Proteomes" id="UP000261284"/>
    </source>
</evidence>
<gene>
    <name evidence="2" type="ORF">DXN05_11230</name>
</gene>
<name>A0A3E1NKC9_9BACT</name>
<reference evidence="2 3" key="1">
    <citation type="submission" date="2018-08" db="EMBL/GenBank/DDBJ databases">
        <title>Chitinophagaceae sp. K23C18032701, a novel bacterium isolated from forest soil.</title>
        <authorList>
            <person name="Wang C."/>
        </authorList>
    </citation>
    <scope>NUCLEOTIDE SEQUENCE [LARGE SCALE GENOMIC DNA]</scope>
    <source>
        <strain evidence="2 3">K23C18032701</strain>
    </source>
</reference>
<protein>
    <submittedName>
        <fullName evidence="2">RidA family protein</fullName>
    </submittedName>
</protein>
<dbReference type="PANTHER" id="PTHR11803:SF58">
    <property type="entry name" value="PROTEIN HMF1-RELATED"/>
    <property type="match status" value="1"/>
</dbReference>
<dbReference type="Gene3D" id="3.30.1330.40">
    <property type="entry name" value="RutC-like"/>
    <property type="match status" value="1"/>
</dbReference>
<sequence>MTGTAGIAQQTPANVKLVNPAGLHTPNGYSHMAEIDLGNSTMLIISGQVALDKNGALVGKDDLEKQAEQALENIKTIVQSAGGNMSNVVKMSYFMTDISKIAQVRAARDKFVNTANPPASTSVQVSRLFREDILIEIEATAIIPKPKQ</sequence>
<evidence type="ECO:0000256" key="1">
    <source>
        <dbReference type="ARBA" id="ARBA00010552"/>
    </source>
</evidence>
<organism evidence="2 3">
    <name type="scientific">Deminuibacter soli</name>
    <dbReference type="NCBI Taxonomy" id="2291815"/>
    <lineage>
        <taxon>Bacteria</taxon>
        <taxon>Pseudomonadati</taxon>
        <taxon>Bacteroidota</taxon>
        <taxon>Chitinophagia</taxon>
        <taxon>Chitinophagales</taxon>
        <taxon>Chitinophagaceae</taxon>
        <taxon>Deminuibacter</taxon>
    </lineage>
</organism>
<dbReference type="CDD" id="cd00448">
    <property type="entry name" value="YjgF_YER057c_UK114_family"/>
    <property type="match status" value="1"/>
</dbReference>
<dbReference type="InterPro" id="IPR035959">
    <property type="entry name" value="RutC-like_sf"/>
</dbReference>
<dbReference type="SUPFAM" id="SSF55298">
    <property type="entry name" value="YjgF-like"/>
    <property type="match status" value="1"/>
</dbReference>
<dbReference type="Proteomes" id="UP000261284">
    <property type="component" value="Unassembled WGS sequence"/>
</dbReference>
<dbReference type="PANTHER" id="PTHR11803">
    <property type="entry name" value="2-IMINOBUTANOATE/2-IMINOPROPANOATE DEAMINASE RIDA"/>
    <property type="match status" value="1"/>
</dbReference>
<proteinExistence type="inferred from homology"/>
<keyword evidence="3" id="KW-1185">Reference proteome</keyword>
<dbReference type="GO" id="GO:0005829">
    <property type="term" value="C:cytosol"/>
    <property type="evidence" value="ECO:0007669"/>
    <property type="project" value="TreeGrafter"/>
</dbReference>